<reference evidence="2" key="2">
    <citation type="submission" date="2022-03" db="EMBL/GenBank/DDBJ databases">
        <title>Draft title - Genomic analysis of global carrot germplasm unveils the trajectory of domestication and the origin of high carotenoid orange carrot.</title>
        <authorList>
            <person name="Iorizzo M."/>
            <person name="Ellison S."/>
            <person name="Senalik D."/>
            <person name="Macko-Podgorni A."/>
            <person name="Grzebelus D."/>
            <person name="Bostan H."/>
            <person name="Rolling W."/>
            <person name="Curaba J."/>
            <person name="Simon P."/>
        </authorList>
    </citation>
    <scope>NUCLEOTIDE SEQUENCE</scope>
    <source>
        <tissue evidence="2">Leaf</tissue>
    </source>
</reference>
<dbReference type="EMBL" id="CP093343">
    <property type="protein sequence ID" value="WOG83778.1"/>
    <property type="molecule type" value="Genomic_DNA"/>
</dbReference>
<comment type="similarity">
    <text evidence="1">Belongs to the REF/SRPP family.</text>
</comment>
<dbReference type="AlphaFoldDB" id="A0AAF0W8S0"/>
<evidence type="ECO:0000313" key="3">
    <source>
        <dbReference type="Proteomes" id="UP000077755"/>
    </source>
</evidence>
<evidence type="ECO:0008006" key="4">
    <source>
        <dbReference type="Google" id="ProtNLM"/>
    </source>
</evidence>
<protein>
    <recommendedName>
        <fullName evidence="4">Rubber elongation factor</fullName>
    </recommendedName>
</protein>
<dbReference type="Pfam" id="PF05755">
    <property type="entry name" value="REF"/>
    <property type="match status" value="1"/>
</dbReference>
<gene>
    <name evidence="2" type="ORF">DCAR_0102956</name>
</gene>
<dbReference type="InterPro" id="IPR008802">
    <property type="entry name" value="REF"/>
</dbReference>
<evidence type="ECO:0000313" key="2">
    <source>
        <dbReference type="EMBL" id="WOG83778.1"/>
    </source>
</evidence>
<dbReference type="PANTHER" id="PTHR33732:SF3">
    <property type="entry name" value="OS07G0671800 PROTEIN"/>
    <property type="match status" value="1"/>
</dbReference>
<proteinExistence type="inferred from homology"/>
<sequence length="244" mass="27779">MAETQSVNNTRTTNLLYNHVRVDEKQLKYLGFVQEAAIYVILLVTSFYEYAKSNSGPLKSGILTVEGAVTAVIGPVYHKFHHVPFQLLLFVDRKVDQLMTKVDHHMPALIKDTSSQVRLLVSEIKQVGVVETAKKRAHTVYIKYQPVANEYYCKYEPLAEKYIVVVWNSLNRLPLFPQLAHVLVPTAAYCATRYNRTVVYFRSRSYTVSYYVPLVPVEKIAKIFKTTENGHAARNGYAADGKTQ</sequence>
<evidence type="ECO:0000256" key="1">
    <source>
        <dbReference type="ARBA" id="ARBA00009737"/>
    </source>
</evidence>
<reference evidence="2" key="1">
    <citation type="journal article" date="2016" name="Nat. Genet.">
        <title>A high-quality carrot genome assembly provides new insights into carotenoid accumulation and asterid genome evolution.</title>
        <authorList>
            <person name="Iorizzo M."/>
            <person name="Ellison S."/>
            <person name="Senalik D."/>
            <person name="Zeng P."/>
            <person name="Satapoomin P."/>
            <person name="Huang J."/>
            <person name="Bowman M."/>
            <person name="Iovene M."/>
            <person name="Sanseverino W."/>
            <person name="Cavagnaro P."/>
            <person name="Yildiz M."/>
            <person name="Macko-Podgorni A."/>
            <person name="Moranska E."/>
            <person name="Grzebelus E."/>
            <person name="Grzebelus D."/>
            <person name="Ashrafi H."/>
            <person name="Zheng Z."/>
            <person name="Cheng S."/>
            <person name="Spooner D."/>
            <person name="Van Deynze A."/>
            <person name="Simon P."/>
        </authorList>
    </citation>
    <scope>NUCLEOTIDE SEQUENCE</scope>
    <source>
        <tissue evidence="2">Leaf</tissue>
    </source>
</reference>
<dbReference type="PANTHER" id="PTHR33732">
    <property type="entry name" value="REF/SRPP-LIKE PROTEIN OS05G0151300/LOC_OS05G05940"/>
    <property type="match status" value="1"/>
</dbReference>
<accession>A0AAF0W8S0</accession>
<keyword evidence="3" id="KW-1185">Reference proteome</keyword>
<dbReference type="Proteomes" id="UP000077755">
    <property type="component" value="Chromosome 1"/>
</dbReference>
<organism evidence="2 3">
    <name type="scientific">Daucus carota subsp. sativus</name>
    <name type="common">Carrot</name>
    <dbReference type="NCBI Taxonomy" id="79200"/>
    <lineage>
        <taxon>Eukaryota</taxon>
        <taxon>Viridiplantae</taxon>
        <taxon>Streptophyta</taxon>
        <taxon>Embryophyta</taxon>
        <taxon>Tracheophyta</taxon>
        <taxon>Spermatophyta</taxon>
        <taxon>Magnoliopsida</taxon>
        <taxon>eudicotyledons</taxon>
        <taxon>Gunneridae</taxon>
        <taxon>Pentapetalae</taxon>
        <taxon>asterids</taxon>
        <taxon>campanulids</taxon>
        <taxon>Apiales</taxon>
        <taxon>Apiaceae</taxon>
        <taxon>Apioideae</taxon>
        <taxon>Scandiceae</taxon>
        <taxon>Daucinae</taxon>
        <taxon>Daucus</taxon>
        <taxon>Daucus sect. Daucus</taxon>
    </lineage>
</organism>
<name>A0AAF0W8S0_DAUCS</name>